<gene>
    <name evidence="4" type="ORF">MUN87_20795</name>
</gene>
<dbReference type="InterPro" id="IPR013780">
    <property type="entry name" value="Glyco_hydro_b"/>
</dbReference>
<feature type="transmembrane region" description="Helical" evidence="2">
    <location>
        <begin position="1247"/>
        <end position="1264"/>
    </location>
</feature>
<dbReference type="InterPro" id="IPR000421">
    <property type="entry name" value="FA58C"/>
</dbReference>
<dbReference type="Pfam" id="PF07532">
    <property type="entry name" value="Big_4"/>
    <property type="match status" value="2"/>
</dbReference>
<dbReference type="CDD" id="cd00161">
    <property type="entry name" value="beta-trefoil_Ricin-like"/>
    <property type="match status" value="1"/>
</dbReference>
<protein>
    <submittedName>
        <fullName evidence="4">Ig-like domain-containing protein</fullName>
    </submittedName>
</protein>
<dbReference type="PROSITE" id="PS50231">
    <property type="entry name" value="RICIN_B_LECTIN"/>
    <property type="match status" value="1"/>
</dbReference>
<dbReference type="InterPro" id="IPR000772">
    <property type="entry name" value="Ricin_B_lectin"/>
</dbReference>
<reference evidence="4 5" key="1">
    <citation type="submission" date="2022-04" db="EMBL/GenBank/DDBJ databases">
        <title>Gracilibacillus sp. isolated from saltern.</title>
        <authorList>
            <person name="Won M."/>
            <person name="Lee C.-M."/>
            <person name="Woen H.-Y."/>
            <person name="Kwon S.-W."/>
        </authorList>
    </citation>
    <scope>NUCLEOTIDE SEQUENCE [LARGE SCALE GENOMIC DNA]</scope>
    <source>
        <strain evidence="4 5">SSPM10-3</strain>
    </source>
</reference>
<proteinExistence type="predicted"/>
<evidence type="ECO:0000256" key="2">
    <source>
        <dbReference type="SAM" id="Phobius"/>
    </source>
</evidence>
<dbReference type="InterPro" id="IPR035992">
    <property type="entry name" value="Ricin_B-like_lectins"/>
</dbReference>
<feature type="compositionally biased region" description="Acidic residues" evidence="1">
    <location>
        <begin position="1060"/>
        <end position="1078"/>
    </location>
</feature>
<keyword evidence="2" id="KW-1133">Transmembrane helix</keyword>
<dbReference type="InterPro" id="IPR011081">
    <property type="entry name" value="Big_4"/>
</dbReference>
<dbReference type="Gene3D" id="3.20.20.80">
    <property type="entry name" value="Glycosidases"/>
    <property type="match status" value="1"/>
</dbReference>
<dbReference type="InterPro" id="IPR039514">
    <property type="entry name" value="6GAL-like"/>
</dbReference>
<keyword evidence="2" id="KW-0812">Transmembrane</keyword>
<evidence type="ECO:0000313" key="4">
    <source>
        <dbReference type="EMBL" id="UOQ85050.1"/>
    </source>
</evidence>
<dbReference type="RefSeq" id="WP_244743719.1">
    <property type="nucleotide sequence ID" value="NZ_CP095071.1"/>
</dbReference>
<organism evidence="4 5">
    <name type="scientific">Gracilibacillus salinarum</name>
    <dbReference type="NCBI Taxonomy" id="2932255"/>
    <lineage>
        <taxon>Bacteria</taxon>
        <taxon>Bacillati</taxon>
        <taxon>Bacillota</taxon>
        <taxon>Bacilli</taxon>
        <taxon>Bacillales</taxon>
        <taxon>Bacillaceae</taxon>
        <taxon>Gracilibacillus</taxon>
    </lineage>
</organism>
<dbReference type="SUPFAM" id="SSF51445">
    <property type="entry name" value="(Trans)glycosidases"/>
    <property type="match status" value="1"/>
</dbReference>
<dbReference type="InterPro" id="IPR017853">
    <property type="entry name" value="GH"/>
</dbReference>
<dbReference type="SUPFAM" id="SSF50370">
    <property type="entry name" value="Ricin B-like lectins"/>
    <property type="match status" value="1"/>
</dbReference>
<feature type="region of interest" description="Disordered" evidence="1">
    <location>
        <begin position="1039"/>
        <end position="1081"/>
    </location>
</feature>
<dbReference type="InterPro" id="IPR039743">
    <property type="entry name" value="6GAL/EXGAL"/>
</dbReference>
<dbReference type="Pfam" id="PF14587">
    <property type="entry name" value="Glyco_hydr_30_2"/>
    <property type="match status" value="1"/>
</dbReference>
<dbReference type="Proteomes" id="UP000831537">
    <property type="component" value="Chromosome"/>
</dbReference>
<dbReference type="Gene3D" id="2.60.40.1180">
    <property type="entry name" value="Golgi alpha-mannosidase II"/>
    <property type="match status" value="1"/>
</dbReference>
<dbReference type="SUPFAM" id="SSF49785">
    <property type="entry name" value="Galactose-binding domain-like"/>
    <property type="match status" value="1"/>
</dbReference>
<evidence type="ECO:0000259" key="3">
    <source>
        <dbReference type="PROSITE" id="PS50022"/>
    </source>
</evidence>
<evidence type="ECO:0000313" key="5">
    <source>
        <dbReference type="Proteomes" id="UP000831537"/>
    </source>
</evidence>
<dbReference type="Pfam" id="PF00754">
    <property type="entry name" value="F5_F8_type_C"/>
    <property type="match status" value="1"/>
</dbReference>
<dbReference type="PANTHER" id="PTHR42767:SF1">
    <property type="entry name" value="ENDO-BETA-1,6-GALACTANASE-LIKE DOMAIN-CONTAINING PROTEIN"/>
    <property type="match status" value="1"/>
</dbReference>
<dbReference type="Gene3D" id="2.60.120.260">
    <property type="entry name" value="Galactose-binding domain-like"/>
    <property type="match status" value="1"/>
</dbReference>
<keyword evidence="5" id="KW-1185">Reference proteome</keyword>
<accession>A0ABY4GLJ6</accession>
<dbReference type="SMART" id="SM00458">
    <property type="entry name" value="RICIN"/>
    <property type="match status" value="1"/>
</dbReference>
<keyword evidence="2" id="KW-0472">Membrane</keyword>
<feature type="domain" description="F5/8 type C" evidence="3">
    <location>
        <begin position="814"/>
        <end position="964"/>
    </location>
</feature>
<evidence type="ECO:0000256" key="1">
    <source>
        <dbReference type="SAM" id="MobiDB-lite"/>
    </source>
</evidence>
<dbReference type="PANTHER" id="PTHR42767">
    <property type="entry name" value="ENDO-BETA-1,6-GALACTANASE"/>
    <property type="match status" value="1"/>
</dbReference>
<dbReference type="EMBL" id="CP095071">
    <property type="protein sequence ID" value="UOQ85050.1"/>
    <property type="molecule type" value="Genomic_DNA"/>
</dbReference>
<name>A0ABY4GLJ6_9BACI</name>
<dbReference type="InterPro" id="IPR008979">
    <property type="entry name" value="Galactose-bd-like_sf"/>
</dbReference>
<dbReference type="Gene3D" id="2.80.10.50">
    <property type="match status" value="2"/>
</dbReference>
<dbReference type="Pfam" id="PF14200">
    <property type="entry name" value="RicinB_lectin_2"/>
    <property type="match status" value="2"/>
</dbReference>
<dbReference type="PROSITE" id="PS50022">
    <property type="entry name" value="FA58C_3"/>
    <property type="match status" value="1"/>
</dbReference>
<sequence>MKRYVRTFSVVTIIFILMGIFSPVSTLAKESAQKQQNTVDTTIKLDPSYQHDAFDGWGTALVWFANVTGGWPDQIRNKLADALFDESGLNLNIARYNIGGEDSPETEEYMRPGGAVPGYWNRPAEYDPPENAGEDWQEQEDWWDPENPNHWDWNKDSNQQWWLEAAQERGADTFEAFSNSAPYFMTKSGYTSGNENSSEDNLQEDQYQNFATYLTKVVKYFAEEKNIQFQTLSPVNEPNTDYWGAGNRQEGSHWDPASQAKIINEVSKQLEPLNLNTQVAAMDETNPQKFRQNWDQYDQTTRNNIDQLNVHTYWPAERNAARDVAKSADKRLWMSEVDLGPSGIPQDFDNIEPGLALSERITSDITNLESKAWVLWQAIEDQENMNAENENMNWGLIHADFTPDNFDTLEWHKNKKYYTMANYTKFIRPGDHVINNDNENTLASINASKKQAVVVYTNTSDTEKNIDIDLSGFKQVDPSATATPHVTSASANLQQGEEIEIEDEKLTTRVEPKSVTTFVINGVAGVDQAENYIKPEQSYHIENVNSEKVLDLSDSSVVQFSKDRDRTTQQWQLQKVTDGYTSKELYRIKNLAGDQVLTHNDGTVTLAPFQNLDAQKWMLSTSGNDIYTFINKESGTLLEVGDQSTNEGASVGVWKATSGANQQWTITESGIEKVEDVKVWTSVGTEPALPETVHVYYSDETEDDVSVNWESIDDYQYQSERMFKVEGEISNSANIATATVYVSDIKELEVLKQKTVKGNAPNLPDTVTATLTNGEKVDVAVNWNEVDSDVYAEFGKFTVKGVIEGSNMQAIAYIQVVKGGLENVALNESDQPFPKASASFTGQWDDVNQLNDGDYSDARWTNWDPNEWREKDWVEIDFGNEKLLSHVTLSFYDDEGGTRPPESLYLEYWNGNEWTKIDGSDLNVEAENDITIDFEEITTSKIRAQLTAMADTCIAIREMEVYGTGDIPVVGDQTTLDNIWVNEQPLENFESTNYNYEMELEQGEEMPVIEVETSDLLATYETVLPESVPGEAKIIVTAENGEDTATYTIDITEKEPEPTNPEDDSEEGDGDDSTDDSDQEKTVNYEINLSEKENLIYTEVEAGQTYKIQGSKSRIKMPSDLPAGTKLAIYEKDIMETNHAGLQKSGDGYTFAFKYPEGAESPDKNFQLTLEYDEKVEGDKDIYYYNKESDQWKAQAAEADKSEQTLTVMVSHFSSYAVLVKTSVEENMDNEENASNNNLPNTATNQFNLLFAGLCLLVIGIFAWRDRRSRMK</sequence>